<evidence type="ECO:0000313" key="6">
    <source>
        <dbReference type="EMBL" id="GGH26372.1"/>
    </source>
</evidence>
<dbReference type="EMBL" id="BMIA01000001">
    <property type="protein sequence ID" value="GGH26372.1"/>
    <property type="molecule type" value="Genomic_DNA"/>
</dbReference>
<evidence type="ECO:0000259" key="5">
    <source>
        <dbReference type="PROSITE" id="PS50122"/>
    </source>
</evidence>
<evidence type="ECO:0000256" key="2">
    <source>
        <dbReference type="ARBA" id="ARBA00039140"/>
    </source>
</evidence>
<feature type="domain" description="CheB-type methylesterase" evidence="5">
    <location>
        <begin position="1"/>
        <end position="153"/>
    </location>
</feature>
<evidence type="ECO:0000256" key="4">
    <source>
        <dbReference type="PROSITE-ProRule" id="PRU00050"/>
    </source>
</evidence>
<dbReference type="PANTHER" id="PTHR42872">
    <property type="entry name" value="PROTEIN-GLUTAMATE METHYLESTERASE/PROTEIN-GLUTAMINE GLUTAMINASE"/>
    <property type="match status" value="1"/>
</dbReference>
<reference evidence="7" key="1">
    <citation type="journal article" date="2019" name="Int. J. Syst. Evol. Microbiol.">
        <title>The Global Catalogue of Microorganisms (GCM) 10K type strain sequencing project: providing services to taxonomists for standard genome sequencing and annotation.</title>
        <authorList>
            <consortium name="The Broad Institute Genomics Platform"/>
            <consortium name="The Broad Institute Genome Sequencing Center for Infectious Disease"/>
            <person name="Wu L."/>
            <person name="Ma J."/>
        </authorList>
    </citation>
    <scope>NUCLEOTIDE SEQUENCE [LARGE SCALE GENOMIC DNA]</scope>
    <source>
        <strain evidence="7">CGMCC 1.15288</strain>
    </source>
</reference>
<dbReference type="EC" id="3.1.1.61" evidence="2"/>
<keyword evidence="1" id="KW-0378">Hydrolase</keyword>
<gene>
    <name evidence="6" type="ORF">GCM10007423_11290</name>
</gene>
<evidence type="ECO:0000256" key="3">
    <source>
        <dbReference type="ARBA" id="ARBA00048267"/>
    </source>
</evidence>
<accession>A0ABQ1YJ37</accession>
<dbReference type="PROSITE" id="PS50122">
    <property type="entry name" value="CHEB"/>
    <property type="match status" value="1"/>
</dbReference>
<evidence type="ECO:0000256" key="1">
    <source>
        <dbReference type="ARBA" id="ARBA00022801"/>
    </source>
</evidence>
<proteinExistence type="predicted"/>
<protein>
    <recommendedName>
        <fullName evidence="2">protein-glutamate methylesterase</fullName>
        <ecNumber evidence="2">3.1.1.61</ecNumber>
    </recommendedName>
</protein>
<evidence type="ECO:0000313" key="7">
    <source>
        <dbReference type="Proteomes" id="UP000600214"/>
    </source>
</evidence>
<dbReference type="InterPro" id="IPR035909">
    <property type="entry name" value="CheB_C"/>
</dbReference>
<name>A0ABQ1YJ37_9BACT</name>
<organism evidence="6 7">
    <name type="scientific">Dyadobacter endophyticus</name>
    <dbReference type="NCBI Taxonomy" id="1749036"/>
    <lineage>
        <taxon>Bacteria</taxon>
        <taxon>Pseudomonadati</taxon>
        <taxon>Bacteroidota</taxon>
        <taxon>Cytophagia</taxon>
        <taxon>Cytophagales</taxon>
        <taxon>Spirosomataceae</taxon>
        <taxon>Dyadobacter</taxon>
    </lineage>
</organism>
<comment type="caution">
    <text evidence="6">The sequence shown here is derived from an EMBL/GenBank/DDBJ whole genome shotgun (WGS) entry which is preliminary data.</text>
</comment>
<dbReference type="Pfam" id="PF01339">
    <property type="entry name" value="CheB_methylest"/>
    <property type="match status" value="1"/>
</dbReference>
<dbReference type="RefSeq" id="WP_188929513.1">
    <property type="nucleotide sequence ID" value="NZ_BMIA01000001.1"/>
</dbReference>
<dbReference type="Gene3D" id="3.40.50.180">
    <property type="entry name" value="Methylesterase CheB, C-terminal domain"/>
    <property type="match status" value="1"/>
</dbReference>
<comment type="caution">
    <text evidence="4">Lacks conserved residue(s) required for the propagation of feature annotation.</text>
</comment>
<dbReference type="PANTHER" id="PTHR42872:SF6">
    <property type="entry name" value="PROTEIN-GLUTAMATE METHYLESTERASE_PROTEIN-GLUTAMINE GLUTAMINASE"/>
    <property type="match status" value="1"/>
</dbReference>
<comment type="catalytic activity">
    <reaction evidence="3">
        <text>[protein]-L-glutamate 5-O-methyl ester + H2O = L-glutamyl-[protein] + methanol + H(+)</text>
        <dbReference type="Rhea" id="RHEA:23236"/>
        <dbReference type="Rhea" id="RHEA-COMP:10208"/>
        <dbReference type="Rhea" id="RHEA-COMP:10311"/>
        <dbReference type="ChEBI" id="CHEBI:15377"/>
        <dbReference type="ChEBI" id="CHEBI:15378"/>
        <dbReference type="ChEBI" id="CHEBI:17790"/>
        <dbReference type="ChEBI" id="CHEBI:29973"/>
        <dbReference type="ChEBI" id="CHEBI:82795"/>
        <dbReference type="EC" id="3.1.1.61"/>
    </reaction>
</comment>
<sequence>MNAHHHIISIGASETSIDEIASFFVEKPLAGVAYVIIQQLPSDFRTRLAEILAKHLHLAIHEAQNGVLVETDHVYIIPDDRSMTIRKGRLWITEKAQDLGLHQNTDNFFCSLAADQGEKAIGVVLFEIGEDGLDGIRAIRKAGGIVIARKQETIHPAPTADCVDFIAEPGLMPQIIEDYVIQNRKILLDQNEKVTMEMIFDVIRENTAFDFSGCRFDTLSHKTRKRALDQNFYSLADYLSFLKVTSTEMHALSREFLAGGTTSLVNGNKR</sequence>
<dbReference type="InterPro" id="IPR000673">
    <property type="entry name" value="Sig_transdc_resp-reg_Me-estase"/>
</dbReference>
<keyword evidence="7" id="KW-1185">Reference proteome</keyword>
<dbReference type="SUPFAM" id="SSF52738">
    <property type="entry name" value="Methylesterase CheB, C-terminal domain"/>
    <property type="match status" value="1"/>
</dbReference>
<dbReference type="Proteomes" id="UP000600214">
    <property type="component" value="Unassembled WGS sequence"/>
</dbReference>